<evidence type="ECO:0000256" key="7">
    <source>
        <dbReference type="ARBA" id="ARBA00023136"/>
    </source>
</evidence>
<dbReference type="InterPro" id="IPR050469">
    <property type="entry name" value="Diguanylate_Cyclase"/>
</dbReference>
<dbReference type="KEGG" id="swp:swp_2268"/>
<evidence type="ECO:0000256" key="4">
    <source>
        <dbReference type="ARBA" id="ARBA00022475"/>
    </source>
</evidence>
<dbReference type="NCBIfam" id="TIGR00254">
    <property type="entry name" value="GGDEF"/>
    <property type="match status" value="1"/>
</dbReference>
<dbReference type="SMART" id="SM00267">
    <property type="entry name" value="GGDEF"/>
    <property type="match status" value="1"/>
</dbReference>
<dbReference type="SUPFAM" id="SSF55073">
    <property type="entry name" value="Nucleotide cyclase"/>
    <property type="match status" value="1"/>
</dbReference>
<feature type="domain" description="GGDEF" evidence="9">
    <location>
        <begin position="580"/>
        <end position="717"/>
    </location>
</feature>
<dbReference type="Pfam" id="PF02743">
    <property type="entry name" value="dCache_1"/>
    <property type="match status" value="1"/>
</dbReference>
<dbReference type="RefSeq" id="WP_020912374.1">
    <property type="nucleotide sequence ID" value="NC_011566.1"/>
</dbReference>
<dbReference type="Proteomes" id="UP000000753">
    <property type="component" value="Chromosome"/>
</dbReference>
<sequence length="720" mass="81294">MEKIKQQKLLLASVLGLIGFTINLFPLPLFANIQLVLGNASYVISAILFGPWYALYTASIAITGLFISWGSPHVYLIFSIEALCLGLARRKEFYSLYSSIAFWIAIGMPLFYLYATFYSNLPDSHLPFIILKQAINGVLYTAIGSFLVILTPSYWLFQPKGKGLRRQTFSAQLTYVFTLVITLALLLAALLFNNQFIKRQQDLLSQNINESALHISNLAQAYIDTHSLALNSAASWLSLNKRDAEQQQIALSNLHQHYPGFITMLIANETGKIQEASPVSLFIETDNLKNLDVSDRDYFIEAFINQNPYISPVFLGRGFGKDPIVAISVPLYAPGNTYQPIGIIEGSLDLNRFKEIDRTNKLFRDQYIVIADQQNRIIFSSPELAIQPLSDFNYSEDNALDSTLLPTMNIHDKANTAPEYVYAANELDTGWTLYVLNPFRPLVVLVEKMYLATFAILALSLIVTFIITRIISARLTRPLERIANKFSTSIANDNNDYGIDDDSPKEIYSLYTRLKQSKSQLIGYQLALEEKVALRTFELEQANQQLKSLAEKDPLTGLFNRRYAEEQFPLVQENCQRSDDVIAIAILDLDKFKRVNDTYGHLSGDLTLKAVARLLEDDFQRDGDIIVRFGGEEFLVIMPHCNTLKIESHLENFKQRLAKIVIENPDNNASFTVTTSIGAVIGNGTYNDALEDWIKQADFNLYQAKNNGRNKLVFTTLQET</sequence>
<evidence type="ECO:0000256" key="2">
    <source>
        <dbReference type="ARBA" id="ARBA00004651"/>
    </source>
</evidence>
<gene>
    <name evidence="10" type="ordered locus">swp_2268</name>
</gene>
<dbReference type="EMBL" id="CP000472">
    <property type="protein sequence ID" value="ACJ29014.1"/>
    <property type="molecule type" value="Genomic_DNA"/>
</dbReference>
<protein>
    <recommendedName>
        <fullName evidence="3">diguanylate cyclase</fullName>
        <ecNumber evidence="3">2.7.7.65</ecNumber>
    </recommendedName>
</protein>
<evidence type="ECO:0000256" key="8">
    <source>
        <dbReference type="SAM" id="Phobius"/>
    </source>
</evidence>
<dbReference type="InterPro" id="IPR029787">
    <property type="entry name" value="Nucleotide_cyclase"/>
</dbReference>
<evidence type="ECO:0000256" key="3">
    <source>
        <dbReference type="ARBA" id="ARBA00012528"/>
    </source>
</evidence>
<evidence type="ECO:0000313" key="11">
    <source>
        <dbReference type="Proteomes" id="UP000000753"/>
    </source>
</evidence>
<feature type="transmembrane region" description="Helical" evidence="8">
    <location>
        <begin position="53"/>
        <end position="76"/>
    </location>
</feature>
<dbReference type="PROSITE" id="PS50887">
    <property type="entry name" value="GGDEF"/>
    <property type="match status" value="1"/>
</dbReference>
<accession>B8CNP5</accession>
<evidence type="ECO:0000256" key="5">
    <source>
        <dbReference type="ARBA" id="ARBA00022692"/>
    </source>
</evidence>
<evidence type="ECO:0000256" key="1">
    <source>
        <dbReference type="ARBA" id="ARBA00001946"/>
    </source>
</evidence>
<evidence type="ECO:0000259" key="9">
    <source>
        <dbReference type="PROSITE" id="PS50887"/>
    </source>
</evidence>
<dbReference type="GO" id="GO:0043709">
    <property type="term" value="P:cell adhesion involved in single-species biofilm formation"/>
    <property type="evidence" value="ECO:0007669"/>
    <property type="project" value="TreeGrafter"/>
</dbReference>
<dbReference type="GO" id="GO:0052621">
    <property type="term" value="F:diguanylate cyclase activity"/>
    <property type="evidence" value="ECO:0007669"/>
    <property type="project" value="UniProtKB-EC"/>
</dbReference>
<keyword evidence="5 8" id="KW-0812">Transmembrane</keyword>
<feature type="transmembrane region" description="Helical" evidence="8">
    <location>
        <begin position="169"/>
        <end position="192"/>
    </location>
</feature>
<dbReference type="CDD" id="cd01949">
    <property type="entry name" value="GGDEF"/>
    <property type="match status" value="1"/>
</dbReference>
<evidence type="ECO:0000313" key="10">
    <source>
        <dbReference type="EMBL" id="ACJ29014.1"/>
    </source>
</evidence>
<dbReference type="HOGENOM" id="CLU_381249_0_0_6"/>
<dbReference type="Pfam" id="PF00990">
    <property type="entry name" value="GGDEF"/>
    <property type="match status" value="1"/>
</dbReference>
<dbReference type="PANTHER" id="PTHR45138:SF24">
    <property type="entry name" value="DIGUANYLATE CYCLASE DGCC-RELATED"/>
    <property type="match status" value="1"/>
</dbReference>
<feature type="transmembrane region" description="Helical" evidence="8">
    <location>
        <begin position="9"/>
        <end position="33"/>
    </location>
</feature>
<dbReference type="Gene3D" id="3.30.70.270">
    <property type="match status" value="1"/>
</dbReference>
<dbReference type="PANTHER" id="PTHR45138">
    <property type="entry name" value="REGULATORY COMPONENTS OF SENSORY TRANSDUCTION SYSTEM"/>
    <property type="match status" value="1"/>
</dbReference>
<dbReference type="OrthoDB" id="8572793at2"/>
<dbReference type="EC" id="2.7.7.65" evidence="3"/>
<organism evidence="10 11">
    <name type="scientific">Shewanella piezotolerans (strain WP3 / JCM 13877)</name>
    <dbReference type="NCBI Taxonomy" id="225849"/>
    <lineage>
        <taxon>Bacteria</taxon>
        <taxon>Pseudomonadati</taxon>
        <taxon>Pseudomonadota</taxon>
        <taxon>Gammaproteobacteria</taxon>
        <taxon>Alteromonadales</taxon>
        <taxon>Shewanellaceae</taxon>
        <taxon>Shewanella</taxon>
    </lineage>
</organism>
<dbReference type="FunFam" id="3.30.70.270:FF:000001">
    <property type="entry name" value="Diguanylate cyclase domain protein"/>
    <property type="match status" value="1"/>
</dbReference>
<comment type="cofactor">
    <cofactor evidence="1">
        <name>Mg(2+)</name>
        <dbReference type="ChEBI" id="CHEBI:18420"/>
    </cofactor>
</comment>
<feature type="transmembrane region" description="Helical" evidence="8">
    <location>
        <begin position="449"/>
        <end position="471"/>
    </location>
</feature>
<dbReference type="Gene3D" id="3.30.450.20">
    <property type="entry name" value="PAS domain"/>
    <property type="match status" value="1"/>
</dbReference>
<proteinExistence type="predicted"/>
<dbReference type="eggNOG" id="COG3706">
    <property type="taxonomic scope" value="Bacteria"/>
</dbReference>
<dbReference type="InterPro" id="IPR043128">
    <property type="entry name" value="Rev_trsase/Diguanyl_cyclase"/>
</dbReference>
<keyword evidence="4" id="KW-1003">Cell membrane</keyword>
<feature type="transmembrane region" description="Helical" evidence="8">
    <location>
        <begin position="137"/>
        <end position="157"/>
    </location>
</feature>
<keyword evidence="7 8" id="KW-0472">Membrane</keyword>
<comment type="subcellular location">
    <subcellularLocation>
        <location evidence="2">Cell membrane</location>
        <topology evidence="2">Multi-pass membrane protein</topology>
    </subcellularLocation>
</comment>
<keyword evidence="6 8" id="KW-1133">Transmembrane helix</keyword>
<feature type="transmembrane region" description="Helical" evidence="8">
    <location>
        <begin position="96"/>
        <end position="117"/>
    </location>
</feature>
<dbReference type="STRING" id="225849.swp_2268"/>
<dbReference type="Gene3D" id="6.10.340.10">
    <property type="match status" value="1"/>
</dbReference>
<name>B8CNP5_SHEPW</name>
<dbReference type="CDD" id="cd12914">
    <property type="entry name" value="PDC1_DGC_like"/>
    <property type="match status" value="1"/>
</dbReference>
<dbReference type="InterPro" id="IPR000160">
    <property type="entry name" value="GGDEF_dom"/>
</dbReference>
<dbReference type="GO" id="GO:0005886">
    <property type="term" value="C:plasma membrane"/>
    <property type="evidence" value="ECO:0007669"/>
    <property type="project" value="UniProtKB-SubCell"/>
</dbReference>
<evidence type="ECO:0000256" key="6">
    <source>
        <dbReference type="ARBA" id="ARBA00022989"/>
    </source>
</evidence>
<dbReference type="InterPro" id="IPR033479">
    <property type="entry name" value="dCache_1"/>
</dbReference>
<dbReference type="GO" id="GO:1902201">
    <property type="term" value="P:negative regulation of bacterial-type flagellum-dependent cell motility"/>
    <property type="evidence" value="ECO:0007669"/>
    <property type="project" value="TreeGrafter"/>
</dbReference>
<reference evidence="10 11" key="1">
    <citation type="journal article" date="2008" name="PLoS ONE">
        <title>Environmental adaptation: genomic analysis of the piezotolerant and psychrotolerant deep-sea iron reducing bacterium Shewanella piezotolerans WP3.</title>
        <authorList>
            <person name="Wang F."/>
            <person name="Wang J."/>
            <person name="Jian H."/>
            <person name="Zhang B."/>
            <person name="Li S."/>
            <person name="Wang F."/>
            <person name="Zeng X."/>
            <person name="Gao L."/>
            <person name="Bartlett D.H."/>
            <person name="Yu J."/>
            <person name="Hu S."/>
            <person name="Xiao X."/>
        </authorList>
    </citation>
    <scope>NUCLEOTIDE SEQUENCE [LARGE SCALE GENOMIC DNA]</scope>
    <source>
        <strain evidence="11">WP3 / JCM 13877</strain>
    </source>
</reference>
<dbReference type="AlphaFoldDB" id="B8CNP5"/>
<keyword evidence="11" id="KW-1185">Reference proteome</keyword>